<dbReference type="InterPro" id="IPR010982">
    <property type="entry name" value="Lambda_DNA-bd_dom_sf"/>
</dbReference>
<feature type="domain" description="HTH lacI-type" evidence="4">
    <location>
        <begin position="11"/>
        <end position="65"/>
    </location>
</feature>
<dbReference type="PANTHER" id="PTHR30146:SF109">
    <property type="entry name" value="HTH-TYPE TRANSCRIPTIONAL REGULATOR GALS"/>
    <property type="match status" value="1"/>
</dbReference>
<evidence type="ECO:0000313" key="6">
    <source>
        <dbReference type="Proteomes" id="UP001597145"/>
    </source>
</evidence>
<dbReference type="Pfam" id="PF00356">
    <property type="entry name" value="LacI"/>
    <property type="match status" value="1"/>
</dbReference>
<dbReference type="SMART" id="SM00354">
    <property type="entry name" value="HTH_LACI"/>
    <property type="match status" value="1"/>
</dbReference>
<dbReference type="InterPro" id="IPR028082">
    <property type="entry name" value="Peripla_BP_I"/>
</dbReference>
<dbReference type="CDD" id="cd06267">
    <property type="entry name" value="PBP1_LacI_sugar_binding-like"/>
    <property type="match status" value="1"/>
</dbReference>
<name>A0ABW4FJH8_9PSEU</name>
<dbReference type="PROSITE" id="PS50932">
    <property type="entry name" value="HTH_LACI_2"/>
    <property type="match status" value="1"/>
</dbReference>
<dbReference type="Gene3D" id="3.40.50.2300">
    <property type="match status" value="2"/>
</dbReference>
<keyword evidence="6" id="KW-1185">Reference proteome</keyword>
<dbReference type="Proteomes" id="UP001597145">
    <property type="component" value="Unassembled WGS sequence"/>
</dbReference>
<comment type="caution">
    <text evidence="5">The sequence shown here is derived from an EMBL/GenBank/DDBJ whole genome shotgun (WGS) entry which is preliminary data.</text>
</comment>
<dbReference type="GO" id="GO:0003677">
    <property type="term" value="F:DNA binding"/>
    <property type="evidence" value="ECO:0007669"/>
    <property type="project" value="UniProtKB-KW"/>
</dbReference>
<keyword evidence="3" id="KW-0804">Transcription</keyword>
<protein>
    <submittedName>
        <fullName evidence="5">LacI family DNA-binding transcriptional regulator</fullName>
    </submittedName>
</protein>
<keyword evidence="1" id="KW-0805">Transcription regulation</keyword>
<evidence type="ECO:0000256" key="2">
    <source>
        <dbReference type="ARBA" id="ARBA00023125"/>
    </source>
</evidence>
<proteinExistence type="predicted"/>
<dbReference type="Gene3D" id="1.10.260.40">
    <property type="entry name" value="lambda repressor-like DNA-binding domains"/>
    <property type="match status" value="1"/>
</dbReference>
<organism evidence="5 6">
    <name type="scientific">Pseudonocardia aurantiaca</name>
    <dbReference type="NCBI Taxonomy" id="75290"/>
    <lineage>
        <taxon>Bacteria</taxon>
        <taxon>Bacillati</taxon>
        <taxon>Actinomycetota</taxon>
        <taxon>Actinomycetes</taxon>
        <taxon>Pseudonocardiales</taxon>
        <taxon>Pseudonocardiaceae</taxon>
        <taxon>Pseudonocardia</taxon>
    </lineage>
</organism>
<accession>A0ABW4FJH8</accession>
<evidence type="ECO:0000256" key="3">
    <source>
        <dbReference type="ARBA" id="ARBA00023163"/>
    </source>
</evidence>
<dbReference type="InterPro" id="IPR046335">
    <property type="entry name" value="LacI/GalR-like_sensor"/>
</dbReference>
<dbReference type="PANTHER" id="PTHR30146">
    <property type="entry name" value="LACI-RELATED TRANSCRIPTIONAL REPRESSOR"/>
    <property type="match status" value="1"/>
</dbReference>
<keyword evidence="2 5" id="KW-0238">DNA-binding</keyword>
<reference evidence="6" key="1">
    <citation type="journal article" date="2019" name="Int. J. Syst. Evol. Microbiol.">
        <title>The Global Catalogue of Microorganisms (GCM) 10K type strain sequencing project: providing services to taxonomists for standard genome sequencing and annotation.</title>
        <authorList>
            <consortium name="The Broad Institute Genomics Platform"/>
            <consortium name="The Broad Institute Genome Sequencing Center for Infectious Disease"/>
            <person name="Wu L."/>
            <person name="Ma J."/>
        </authorList>
    </citation>
    <scope>NUCLEOTIDE SEQUENCE [LARGE SCALE GENOMIC DNA]</scope>
    <source>
        <strain evidence="6">JCM 12165</strain>
    </source>
</reference>
<dbReference type="EMBL" id="JBHUCP010000007">
    <property type="protein sequence ID" value="MFD1530099.1"/>
    <property type="molecule type" value="Genomic_DNA"/>
</dbReference>
<dbReference type="CDD" id="cd01392">
    <property type="entry name" value="HTH_LacI"/>
    <property type="match status" value="1"/>
</dbReference>
<evidence type="ECO:0000256" key="1">
    <source>
        <dbReference type="ARBA" id="ARBA00023015"/>
    </source>
</evidence>
<dbReference type="InterPro" id="IPR000843">
    <property type="entry name" value="HTH_LacI"/>
</dbReference>
<dbReference type="RefSeq" id="WP_343976732.1">
    <property type="nucleotide sequence ID" value="NZ_BAAAJG010000008.1"/>
</dbReference>
<evidence type="ECO:0000259" key="4">
    <source>
        <dbReference type="PROSITE" id="PS50932"/>
    </source>
</evidence>
<dbReference type="SUPFAM" id="SSF47413">
    <property type="entry name" value="lambda repressor-like DNA-binding domains"/>
    <property type="match status" value="1"/>
</dbReference>
<evidence type="ECO:0000313" key="5">
    <source>
        <dbReference type="EMBL" id="MFD1530099.1"/>
    </source>
</evidence>
<dbReference type="SUPFAM" id="SSF53822">
    <property type="entry name" value="Periplasmic binding protein-like I"/>
    <property type="match status" value="1"/>
</dbReference>
<dbReference type="Pfam" id="PF13377">
    <property type="entry name" value="Peripla_BP_3"/>
    <property type="match status" value="1"/>
</dbReference>
<gene>
    <name evidence="5" type="ORF">ACFSCY_11660</name>
</gene>
<sequence>MTARPAGRPAPTLESVAALAGVSRATAGRVLAGSTTVGEQSREAVLRAATELSYVTNRAARSLMTRRSDSVAFVVGESEERFLADPHFALLLRGAHAALAGQDVQLVFSILAGDAERQRFEHFARGGHLDGVILVSLHGDDPLPRRLLDAAVPVVLSGRPYRPVDGLAYVDADNAGGARSAVELLLDRGRKRIATITGPLDMPAALDRRDGFHAGLDASGMRPHGTADGDFSVAGGRRAMEELIAADPGIDAVFAANDLMAFGAMQVLAEHGRRVPDDVALVGFDDSPLAASVHPALTTVRQPVVAMGAAMAARLMTVFGEGPGDPVPLIMPTELVLRGTA</sequence>